<dbReference type="AlphaFoldDB" id="A0A875RXH7"/>
<dbReference type="GeneID" id="62194481"/>
<accession>A0A875RXH7</accession>
<dbReference type="EMBL" id="CP064812">
    <property type="protein sequence ID" value="QPG73766.1"/>
    <property type="molecule type" value="Genomic_DNA"/>
</dbReference>
<proteinExistence type="predicted"/>
<gene>
    <name evidence="1" type="ORF">FOA43_001080</name>
</gene>
<name>A0A875RXH7_EENNA</name>
<reference evidence="1" key="1">
    <citation type="submission" date="2020-10" db="EMBL/GenBank/DDBJ databases">
        <authorList>
            <person name="Roach M.J.R."/>
        </authorList>
    </citation>
    <scope>NUCLEOTIDE SEQUENCE</scope>
    <source>
        <strain evidence="1">CBS 1945</strain>
    </source>
</reference>
<evidence type="ECO:0000313" key="2">
    <source>
        <dbReference type="Proteomes" id="UP000662931"/>
    </source>
</evidence>
<dbReference type="Proteomes" id="UP000662931">
    <property type="component" value="Chromosome 1"/>
</dbReference>
<protein>
    <submittedName>
        <fullName evidence="1">Uncharacterized protein</fullName>
    </submittedName>
</protein>
<sequence>MTREYPHPNNMTPKSISALNLASKCFVRASKPLFSANRGSAAAVISKHFTSYSKPSQSYYDMYNQPAHYDTTESSKSFSELKVINNGTGSIVREEMTFIDNTQDDTYSIPDVPFVPSVCSDDTVSGQGHRNL</sequence>
<dbReference type="KEGG" id="bnn:FOA43_001080"/>
<dbReference type="RefSeq" id="XP_038777331.1">
    <property type="nucleotide sequence ID" value="XM_038921403.1"/>
</dbReference>
<organism evidence="1 2">
    <name type="scientific">Eeniella nana</name>
    <name type="common">Yeast</name>
    <name type="synonym">Brettanomyces nanus</name>
    <dbReference type="NCBI Taxonomy" id="13502"/>
    <lineage>
        <taxon>Eukaryota</taxon>
        <taxon>Fungi</taxon>
        <taxon>Dikarya</taxon>
        <taxon>Ascomycota</taxon>
        <taxon>Saccharomycotina</taxon>
        <taxon>Pichiomycetes</taxon>
        <taxon>Pichiales</taxon>
        <taxon>Pichiaceae</taxon>
        <taxon>Brettanomyces</taxon>
    </lineage>
</organism>
<evidence type="ECO:0000313" key="1">
    <source>
        <dbReference type="EMBL" id="QPG73766.1"/>
    </source>
</evidence>
<dbReference type="OrthoDB" id="3984394at2759"/>
<keyword evidence="2" id="KW-1185">Reference proteome</keyword>